<dbReference type="InterPro" id="IPR009042">
    <property type="entry name" value="RNA_pol_sigma70_r1_2"/>
</dbReference>
<dbReference type="Pfam" id="PF04542">
    <property type="entry name" value="Sigma70_r2"/>
    <property type="match status" value="1"/>
</dbReference>
<evidence type="ECO:0000259" key="5">
    <source>
        <dbReference type="Pfam" id="PF00140"/>
    </source>
</evidence>
<accession>A0AAU7ZY28</accession>
<protein>
    <submittedName>
        <fullName evidence="9">RNA polymerase sigma factor RpoD/SigA</fullName>
    </submittedName>
</protein>
<sequence>MKNYNLNINDLNTLNKYLKEISIIPLLTNKEEIKLSKIINKGNLKKKNIKNVLNKKIAQKKLIKSNLKFVVSVAKKYQNQGLNLLDLINEGNLGLIKATLKFNYKKGFKFISYAVWWIKQCILQAIADYSKCIRSPTNKIVLLNKIKKKYSILEQKYKRCPTIKEISNFLKIPISDIKNIYKYNYKFISLDAPLNEENDNSNLYDLLKYKESHSPNEKFFKESLINDIKICFKYLSKREIQVLILYFGLFDNPKLSFNEISKLFFLTRERIRQIQIKAFKKFKKKEVKKIFLSYLR</sequence>
<dbReference type="InterPro" id="IPR050239">
    <property type="entry name" value="Sigma-70_RNA_pol_init_factors"/>
</dbReference>
<evidence type="ECO:0000313" key="9">
    <source>
        <dbReference type="EMBL" id="XCC45340.1"/>
    </source>
</evidence>
<dbReference type="InterPro" id="IPR007630">
    <property type="entry name" value="RNA_pol_sigma70_r4"/>
</dbReference>
<dbReference type="NCBIfam" id="TIGR02937">
    <property type="entry name" value="sigma70-ECF"/>
    <property type="match status" value="1"/>
</dbReference>
<dbReference type="Pfam" id="PF04539">
    <property type="entry name" value="Sigma70_r3"/>
    <property type="match status" value="1"/>
</dbReference>
<dbReference type="InterPro" id="IPR013325">
    <property type="entry name" value="RNA_pol_sigma_r2"/>
</dbReference>
<evidence type="ECO:0000256" key="2">
    <source>
        <dbReference type="ARBA" id="ARBA00023082"/>
    </source>
</evidence>
<keyword evidence="4" id="KW-0804">Transcription</keyword>
<gene>
    <name evidence="9" type="ORF">ABUS76_00225</name>
</gene>
<dbReference type="AlphaFoldDB" id="A0AAU7ZY28"/>
<evidence type="ECO:0000259" key="8">
    <source>
        <dbReference type="Pfam" id="PF04545"/>
    </source>
</evidence>
<dbReference type="SUPFAM" id="SSF88946">
    <property type="entry name" value="Sigma2 domain of RNA polymerase sigma factors"/>
    <property type="match status" value="1"/>
</dbReference>
<dbReference type="GO" id="GO:0016987">
    <property type="term" value="F:sigma factor activity"/>
    <property type="evidence" value="ECO:0007669"/>
    <property type="project" value="UniProtKB-KW"/>
</dbReference>
<feature type="domain" description="RNA polymerase sigma-70 region 1.2" evidence="5">
    <location>
        <begin position="14"/>
        <end position="43"/>
    </location>
</feature>
<dbReference type="Gene3D" id="1.10.601.10">
    <property type="entry name" value="RNA Polymerase Primary Sigma Factor"/>
    <property type="match status" value="1"/>
</dbReference>
<dbReference type="GO" id="GO:0003677">
    <property type="term" value="F:DNA binding"/>
    <property type="evidence" value="ECO:0007669"/>
    <property type="project" value="UniProtKB-KW"/>
</dbReference>
<keyword evidence="3" id="KW-0238">DNA-binding</keyword>
<evidence type="ECO:0000259" key="6">
    <source>
        <dbReference type="Pfam" id="PF04539"/>
    </source>
</evidence>
<dbReference type="Gene3D" id="1.10.10.10">
    <property type="entry name" value="Winged helix-like DNA-binding domain superfamily/Winged helix DNA-binding domain"/>
    <property type="match status" value="2"/>
</dbReference>
<proteinExistence type="predicted"/>
<dbReference type="EMBL" id="CP158689">
    <property type="protein sequence ID" value="XCC45340.1"/>
    <property type="molecule type" value="Genomic_DNA"/>
</dbReference>
<keyword evidence="2" id="KW-0731">Sigma factor</keyword>
<feature type="domain" description="RNA polymerase sigma-70 region 4" evidence="8">
    <location>
        <begin position="235"/>
        <end position="283"/>
    </location>
</feature>
<dbReference type="InterPro" id="IPR014284">
    <property type="entry name" value="RNA_pol_sigma-70_dom"/>
</dbReference>
<dbReference type="Pfam" id="PF00140">
    <property type="entry name" value="Sigma70_r1_2"/>
    <property type="match status" value="1"/>
</dbReference>
<dbReference type="Pfam" id="PF04545">
    <property type="entry name" value="Sigma70_r4"/>
    <property type="match status" value="1"/>
</dbReference>
<dbReference type="InterPro" id="IPR036388">
    <property type="entry name" value="WH-like_DNA-bd_sf"/>
</dbReference>
<evidence type="ECO:0000259" key="7">
    <source>
        <dbReference type="Pfam" id="PF04542"/>
    </source>
</evidence>
<dbReference type="InterPro" id="IPR000943">
    <property type="entry name" value="RNA_pol_sigma70"/>
</dbReference>
<dbReference type="PANTHER" id="PTHR30603:SF47">
    <property type="entry name" value="RNA POLYMERASE SIGMA FACTOR SIGD, CHLOROPLASTIC"/>
    <property type="match status" value="1"/>
</dbReference>
<dbReference type="InterPro" id="IPR007627">
    <property type="entry name" value="RNA_pol_sigma70_r2"/>
</dbReference>
<dbReference type="InterPro" id="IPR013324">
    <property type="entry name" value="RNA_pol_sigma_r3/r4-like"/>
</dbReference>
<reference evidence="9" key="1">
    <citation type="submission" date="2024-06" db="EMBL/GenBank/DDBJ databases">
        <title>Diversity, functionality, and evolutionary history of bacterial symbionts in false click beetles (Coleoptera, Throscidae).</title>
        <authorList>
            <person name="Wierz J.C."/>
            <person name="Malm H."/>
            <person name="Kaltenpoth M."/>
            <person name="Engl T."/>
        </authorList>
    </citation>
    <scope>NUCLEOTIDE SEQUENCE</scope>
    <source>
        <strain evidence="9">Ttur</strain>
    </source>
</reference>
<name>A0AAU7ZY28_9FLAO</name>
<evidence type="ECO:0000256" key="1">
    <source>
        <dbReference type="ARBA" id="ARBA00023015"/>
    </source>
</evidence>
<organism evidence="9">
    <name type="scientific">Candidatus Shikimatogenerans sp. Ttur</name>
    <dbReference type="NCBI Taxonomy" id="3158569"/>
    <lineage>
        <taxon>Bacteria</taxon>
        <taxon>Pseudomonadati</taxon>
        <taxon>Bacteroidota</taxon>
        <taxon>Flavobacteriia</taxon>
        <taxon>Flavobacteriales</taxon>
        <taxon>Candidatus Shikimatogenerans</taxon>
    </lineage>
</organism>
<keyword evidence="1" id="KW-0805">Transcription regulation</keyword>
<dbReference type="InterPro" id="IPR007624">
    <property type="entry name" value="RNA_pol_sigma70_r3"/>
</dbReference>
<evidence type="ECO:0000256" key="3">
    <source>
        <dbReference type="ARBA" id="ARBA00023125"/>
    </source>
</evidence>
<feature type="domain" description="RNA polymerase sigma-70 region 3" evidence="6">
    <location>
        <begin position="143"/>
        <end position="217"/>
    </location>
</feature>
<dbReference type="GO" id="GO:0006352">
    <property type="term" value="P:DNA-templated transcription initiation"/>
    <property type="evidence" value="ECO:0007669"/>
    <property type="project" value="InterPro"/>
</dbReference>
<evidence type="ECO:0000256" key="4">
    <source>
        <dbReference type="ARBA" id="ARBA00023163"/>
    </source>
</evidence>
<dbReference type="SUPFAM" id="SSF88659">
    <property type="entry name" value="Sigma3 and sigma4 domains of RNA polymerase sigma factors"/>
    <property type="match status" value="2"/>
</dbReference>
<dbReference type="PRINTS" id="PR00046">
    <property type="entry name" value="SIGMA70FCT"/>
</dbReference>
<feature type="domain" description="RNA polymerase sigma-70 region 2" evidence="7">
    <location>
        <begin position="62"/>
        <end position="129"/>
    </location>
</feature>
<dbReference type="PANTHER" id="PTHR30603">
    <property type="entry name" value="RNA POLYMERASE SIGMA FACTOR RPO"/>
    <property type="match status" value="1"/>
</dbReference>